<evidence type="ECO:0000256" key="1">
    <source>
        <dbReference type="SAM" id="MobiDB-lite"/>
    </source>
</evidence>
<reference evidence="3" key="1">
    <citation type="journal article" date="2021" name="Nat. Commun.">
        <title>Genomic analyses provide insights into spinach domestication and the genetic basis of agronomic traits.</title>
        <authorList>
            <person name="Cai X."/>
            <person name="Sun X."/>
            <person name="Xu C."/>
            <person name="Sun H."/>
            <person name="Wang X."/>
            <person name="Ge C."/>
            <person name="Zhang Z."/>
            <person name="Wang Q."/>
            <person name="Fei Z."/>
            <person name="Jiao C."/>
            <person name="Wang Q."/>
        </authorList>
    </citation>
    <scope>NUCLEOTIDE SEQUENCE [LARGE SCALE GENOMIC DNA]</scope>
    <source>
        <strain evidence="3">cv. Varoflay</strain>
    </source>
</reference>
<sequence>MPCYNTATLTLISYFILLLSSVLLNDLPSASALDCTPGHECDYAHLKPTHNLYFPNRKILMGLSKEERPNYAEEWRKVPSGPDPLHHSGGPQKRPRTSP</sequence>
<dbReference type="Proteomes" id="UP000813463">
    <property type="component" value="Chromosome 5"/>
</dbReference>
<dbReference type="RefSeq" id="XP_056686076.1">
    <property type="nucleotide sequence ID" value="XM_056830098.1"/>
</dbReference>
<gene>
    <name evidence="4" type="primary">LOC130461859</name>
</gene>
<accession>A0ABM3QRT7</accession>
<evidence type="ECO:0000256" key="2">
    <source>
        <dbReference type="SAM" id="SignalP"/>
    </source>
</evidence>
<feature type="region of interest" description="Disordered" evidence="1">
    <location>
        <begin position="73"/>
        <end position="99"/>
    </location>
</feature>
<dbReference type="GeneID" id="130461859"/>
<protein>
    <submittedName>
        <fullName evidence="4">Uncharacterized protein</fullName>
    </submittedName>
</protein>
<reference evidence="4" key="2">
    <citation type="submission" date="2025-08" db="UniProtKB">
        <authorList>
            <consortium name="RefSeq"/>
        </authorList>
    </citation>
    <scope>IDENTIFICATION</scope>
    <source>
        <tissue evidence="4">Leaf</tissue>
    </source>
</reference>
<evidence type="ECO:0000313" key="4">
    <source>
        <dbReference type="RefSeq" id="XP_056686076.1"/>
    </source>
</evidence>
<organism evidence="3 4">
    <name type="scientific">Spinacia oleracea</name>
    <name type="common">Spinach</name>
    <dbReference type="NCBI Taxonomy" id="3562"/>
    <lineage>
        <taxon>Eukaryota</taxon>
        <taxon>Viridiplantae</taxon>
        <taxon>Streptophyta</taxon>
        <taxon>Embryophyta</taxon>
        <taxon>Tracheophyta</taxon>
        <taxon>Spermatophyta</taxon>
        <taxon>Magnoliopsida</taxon>
        <taxon>eudicotyledons</taxon>
        <taxon>Gunneridae</taxon>
        <taxon>Pentapetalae</taxon>
        <taxon>Caryophyllales</taxon>
        <taxon>Chenopodiaceae</taxon>
        <taxon>Chenopodioideae</taxon>
        <taxon>Anserineae</taxon>
        <taxon>Spinacia</taxon>
    </lineage>
</organism>
<name>A0ABM3QRT7_SPIOL</name>
<feature type="chain" id="PRO_5046811226" evidence="2">
    <location>
        <begin position="33"/>
        <end position="99"/>
    </location>
</feature>
<proteinExistence type="predicted"/>
<keyword evidence="3" id="KW-1185">Reference proteome</keyword>
<feature type="signal peptide" evidence="2">
    <location>
        <begin position="1"/>
        <end position="32"/>
    </location>
</feature>
<keyword evidence="2" id="KW-0732">Signal</keyword>
<evidence type="ECO:0000313" key="3">
    <source>
        <dbReference type="Proteomes" id="UP000813463"/>
    </source>
</evidence>